<dbReference type="Proteomes" id="UP001638015">
    <property type="component" value="Unassembled WGS sequence"/>
</dbReference>
<dbReference type="Pfam" id="PF11148">
    <property type="entry name" value="DUF2922"/>
    <property type="match status" value="1"/>
</dbReference>
<organism evidence="1 2">
    <name type="scientific">Anaerococcus cruorum</name>
    <dbReference type="NCBI Taxonomy" id="3115617"/>
    <lineage>
        <taxon>Bacteria</taxon>
        <taxon>Bacillati</taxon>
        <taxon>Bacillota</taxon>
        <taxon>Tissierellia</taxon>
        <taxon>Tissierellales</taxon>
        <taxon>Peptoniphilaceae</taxon>
        <taxon>Anaerococcus</taxon>
    </lineage>
</organism>
<dbReference type="RefSeq" id="WP_394011039.1">
    <property type="nucleotide sequence ID" value="NZ_JBGMEH010000008.1"/>
</dbReference>
<sequence>MANRKLKLYFKDASQNQKSVSVDYPKTDYTPAELKATMDRMLASNVLITKYGPVTLKDKAELETVTKRELEIA</sequence>
<protein>
    <submittedName>
        <fullName evidence="1">DUF2922 domain-containing protein</fullName>
    </submittedName>
</protein>
<accession>A0ABW9MXH3</accession>
<name>A0ABW9MXH3_9FIRM</name>
<proteinExistence type="predicted"/>
<evidence type="ECO:0000313" key="2">
    <source>
        <dbReference type="Proteomes" id="UP001638015"/>
    </source>
</evidence>
<gene>
    <name evidence="1" type="ORF">ACCQ40_07265</name>
</gene>
<keyword evidence="2" id="KW-1185">Reference proteome</keyword>
<evidence type="ECO:0000313" key="1">
    <source>
        <dbReference type="EMBL" id="MFO3716553.1"/>
    </source>
</evidence>
<dbReference type="InterPro" id="IPR021321">
    <property type="entry name" value="DUF2922"/>
</dbReference>
<reference evidence="1 2" key="1">
    <citation type="journal article" date="2025" name="Anaerobe">
        <title>Description of Anaerococcus kampingiae sp. nov., Anaerococcus groningensis sp. nov., Anaerococcus martiniensis sp. nov., and Anaerococcus cruorum sp. nov., isolated from human clinical specimens.</title>
        <authorList>
            <person name="Boiten K.E."/>
            <person name="Meijer J."/>
            <person name="van Wezel E.M."/>
            <person name="Veloo A.C.M."/>
        </authorList>
    </citation>
    <scope>NUCLEOTIDE SEQUENCE [LARGE SCALE GENOMIC DNA]</scope>
    <source>
        <strain evidence="1 2">ENR1039</strain>
    </source>
</reference>
<comment type="caution">
    <text evidence="1">The sequence shown here is derived from an EMBL/GenBank/DDBJ whole genome shotgun (WGS) entry which is preliminary data.</text>
</comment>
<dbReference type="EMBL" id="JBGMEH010000008">
    <property type="protein sequence ID" value="MFO3716553.1"/>
    <property type="molecule type" value="Genomic_DNA"/>
</dbReference>